<gene>
    <name evidence="12" type="ORF">SAE02_17770</name>
</gene>
<keyword evidence="3" id="KW-1003">Cell membrane</keyword>
<dbReference type="GO" id="GO:0015740">
    <property type="term" value="P:C4-dicarboxylate transport"/>
    <property type="evidence" value="ECO:0007669"/>
    <property type="project" value="TreeGrafter"/>
</dbReference>
<feature type="transmembrane region" description="Helical" evidence="9">
    <location>
        <begin position="128"/>
        <end position="151"/>
    </location>
</feature>
<evidence type="ECO:0000256" key="9">
    <source>
        <dbReference type="RuleBase" id="RU369079"/>
    </source>
</evidence>
<dbReference type="Pfam" id="PF04290">
    <property type="entry name" value="DctQ"/>
    <property type="match status" value="1"/>
</dbReference>
<comment type="similarity">
    <text evidence="8 9">Belongs to the TRAP transporter small permease family.</text>
</comment>
<dbReference type="EMBL" id="BJYZ01000007">
    <property type="protein sequence ID" value="GEO37629.1"/>
    <property type="molecule type" value="Genomic_DNA"/>
</dbReference>
<evidence type="ECO:0000313" key="12">
    <source>
        <dbReference type="EMBL" id="GEO37629.1"/>
    </source>
</evidence>
<comment type="subcellular location">
    <subcellularLocation>
        <location evidence="1 9">Cell inner membrane</location>
        <topology evidence="1 9">Multi-pass membrane protein</topology>
    </subcellularLocation>
</comment>
<dbReference type="InterPro" id="IPR007387">
    <property type="entry name" value="TRAP_DctQ"/>
</dbReference>
<evidence type="ECO:0000256" key="3">
    <source>
        <dbReference type="ARBA" id="ARBA00022475"/>
    </source>
</evidence>
<keyword evidence="6 9" id="KW-1133">Transmembrane helix</keyword>
<keyword evidence="2 9" id="KW-0813">Transport</keyword>
<evidence type="ECO:0000313" key="13">
    <source>
        <dbReference type="Proteomes" id="UP000321523"/>
    </source>
</evidence>
<evidence type="ECO:0000256" key="2">
    <source>
        <dbReference type="ARBA" id="ARBA00022448"/>
    </source>
</evidence>
<keyword evidence="4 9" id="KW-0997">Cell inner membrane</keyword>
<organism evidence="12 13">
    <name type="scientific">Skermanella aerolata</name>
    <dbReference type="NCBI Taxonomy" id="393310"/>
    <lineage>
        <taxon>Bacteria</taxon>
        <taxon>Pseudomonadati</taxon>
        <taxon>Pseudomonadota</taxon>
        <taxon>Alphaproteobacteria</taxon>
        <taxon>Rhodospirillales</taxon>
        <taxon>Azospirillaceae</taxon>
        <taxon>Skermanella</taxon>
    </lineage>
</organism>
<evidence type="ECO:0000259" key="11">
    <source>
        <dbReference type="Pfam" id="PF04290"/>
    </source>
</evidence>
<evidence type="ECO:0000256" key="6">
    <source>
        <dbReference type="ARBA" id="ARBA00022989"/>
    </source>
</evidence>
<dbReference type="RefSeq" id="WP_169789290.1">
    <property type="nucleotide sequence ID" value="NZ_BJYZ01000007.1"/>
</dbReference>
<keyword evidence="13" id="KW-1185">Reference proteome</keyword>
<dbReference type="AlphaFoldDB" id="A0A512DMC1"/>
<evidence type="ECO:0000256" key="8">
    <source>
        <dbReference type="ARBA" id="ARBA00038436"/>
    </source>
</evidence>
<dbReference type="GO" id="GO:0005886">
    <property type="term" value="C:plasma membrane"/>
    <property type="evidence" value="ECO:0007669"/>
    <property type="project" value="UniProtKB-SubCell"/>
</dbReference>
<evidence type="ECO:0000256" key="4">
    <source>
        <dbReference type="ARBA" id="ARBA00022519"/>
    </source>
</evidence>
<accession>A0A512DMC1</accession>
<feature type="domain" description="Tripartite ATP-independent periplasmic transporters DctQ component" evidence="11">
    <location>
        <begin position="65"/>
        <end position="197"/>
    </location>
</feature>
<evidence type="ECO:0000256" key="7">
    <source>
        <dbReference type="ARBA" id="ARBA00023136"/>
    </source>
</evidence>
<comment type="subunit">
    <text evidence="9">The complex comprises the extracytoplasmic solute receptor protein and the two transmembrane proteins.</text>
</comment>
<feature type="transmembrane region" description="Helical" evidence="9">
    <location>
        <begin position="171"/>
        <end position="196"/>
    </location>
</feature>
<dbReference type="PANTHER" id="PTHR35011:SF2">
    <property type="entry name" value="2,3-DIKETO-L-GULONATE TRAP TRANSPORTER SMALL PERMEASE PROTEIN YIAM"/>
    <property type="match status" value="1"/>
</dbReference>
<comment type="caution">
    <text evidence="12">The sequence shown here is derived from an EMBL/GenBank/DDBJ whole genome shotgun (WGS) entry which is preliminary data.</text>
</comment>
<evidence type="ECO:0000256" key="10">
    <source>
        <dbReference type="SAM" id="MobiDB-lite"/>
    </source>
</evidence>
<dbReference type="Proteomes" id="UP000321523">
    <property type="component" value="Unassembled WGS sequence"/>
</dbReference>
<evidence type="ECO:0000256" key="5">
    <source>
        <dbReference type="ARBA" id="ARBA00022692"/>
    </source>
</evidence>
<feature type="transmembrane region" description="Helical" evidence="9">
    <location>
        <begin position="89"/>
        <end position="107"/>
    </location>
</feature>
<dbReference type="InterPro" id="IPR055348">
    <property type="entry name" value="DctQ"/>
</dbReference>
<comment type="function">
    <text evidence="9">Part of the tripartite ATP-independent periplasmic (TRAP) transport system.</text>
</comment>
<feature type="region of interest" description="Disordered" evidence="10">
    <location>
        <begin position="19"/>
        <end position="40"/>
    </location>
</feature>
<feature type="compositionally biased region" description="Polar residues" evidence="10">
    <location>
        <begin position="30"/>
        <end position="40"/>
    </location>
</feature>
<keyword evidence="5 9" id="KW-0812">Transmembrane</keyword>
<evidence type="ECO:0000256" key="1">
    <source>
        <dbReference type="ARBA" id="ARBA00004429"/>
    </source>
</evidence>
<feature type="transmembrane region" description="Helical" evidence="9">
    <location>
        <begin position="55"/>
        <end position="77"/>
    </location>
</feature>
<dbReference type="GO" id="GO:0022857">
    <property type="term" value="F:transmembrane transporter activity"/>
    <property type="evidence" value="ECO:0007669"/>
    <property type="project" value="UniProtKB-UniRule"/>
</dbReference>
<name>A0A512DMC1_9PROT</name>
<reference evidence="12 13" key="1">
    <citation type="submission" date="2019-07" db="EMBL/GenBank/DDBJ databases">
        <title>Whole genome shotgun sequence of Skermanella aerolata NBRC 106429.</title>
        <authorList>
            <person name="Hosoyama A."/>
            <person name="Uohara A."/>
            <person name="Ohji S."/>
            <person name="Ichikawa N."/>
        </authorList>
    </citation>
    <scope>NUCLEOTIDE SEQUENCE [LARGE SCALE GENOMIC DNA]</scope>
    <source>
        <strain evidence="12 13">NBRC 106429</strain>
    </source>
</reference>
<sequence length="206" mass="22107">MASSNDVIGRDAARYDAVSPVSGEAESRTAAGNSESRHSGASSGLFHWIDRLESLIVGVILGSALLLVVVTIVLRYLVPQFAPQITDEVTVYMVMWAVLLACGGITSRGEHVKADLVVGSLSPGVQRACEIASHVVGIGFCLVLAWFASQVTYEAWDFGDLSPTNLRFPMWIYYAALPLAAASMAVRHLIVLVRLLTGSRTAMAQR</sequence>
<proteinExistence type="inferred from homology"/>
<keyword evidence="7 9" id="KW-0472">Membrane</keyword>
<protein>
    <recommendedName>
        <fullName evidence="9">TRAP transporter small permease protein</fullName>
    </recommendedName>
</protein>
<dbReference type="PANTHER" id="PTHR35011">
    <property type="entry name" value="2,3-DIKETO-L-GULONATE TRAP TRANSPORTER SMALL PERMEASE PROTEIN YIAM"/>
    <property type="match status" value="1"/>
</dbReference>